<dbReference type="Proteomes" id="UP000035035">
    <property type="component" value="Unassembled WGS sequence"/>
</dbReference>
<comment type="caution">
    <text evidence="1">The sequence shown here is derived from an EMBL/GenBank/DDBJ whole genome shotgun (WGS) entry which is preliminary data.</text>
</comment>
<name>W9DH37_9ACTN</name>
<dbReference type="EMBL" id="AYXO01000045">
    <property type="protein sequence ID" value="ETA05585.1"/>
    <property type="molecule type" value="Genomic_DNA"/>
</dbReference>
<keyword evidence="2" id="KW-1185">Reference proteome</keyword>
<dbReference type="AlphaFoldDB" id="W9DH37"/>
<dbReference type="HOGENOM" id="CLU_942733_0_0_11"/>
<reference evidence="1 2" key="1">
    <citation type="journal article" date="2014" name="Genome Announc.">
        <title>Draft Genome Sequence of Gordonia alkanivorans Strain CGMCC6845, a Halotolerant Hydrocarbon-Degrading Bacterium.</title>
        <authorList>
            <person name="Wang X."/>
            <person name="Jin D."/>
            <person name="Zhou L."/>
            <person name="Wu L."/>
            <person name="An W."/>
            <person name="Zhao L."/>
        </authorList>
    </citation>
    <scope>NUCLEOTIDE SEQUENCE [LARGE SCALE GENOMIC DNA]</scope>
    <source>
        <strain evidence="1 2">CGMCC 6845</strain>
    </source>
</reference>
<evidence type="ECO:0000313" key="1">
    <source>
        <dbReference type="EMBL" id="ETA05585.1"/>
    </source>
</evidence>
<accession>W9DH37</accession>
<evidence type="ECO:0008006" key="3">
    <source>
        <dbReference type="Google" id="ProtNLM"/>
    </source>
</evidence>
<dbReference type="RefSeq" id="WP_035752165.1">
    <property type="nucleotide sequence ID" value="NZ_KI629797.1"/>
</dbReference>
<protein>
    <recommendedName>
        <fullName evidence="3">Serine aminopeptidase S33 domain-containing protein</fullName>
    </recommendedName>
</protein>
<dbReference type="PROSITE" id="PS51257">
    <property type="entry name" value="PROKAR_LIPOPROTEIN"/>
    <property type="match status" value="1"/>
</dbReference>
<organism evidence="1 2">
    <name type="scientific">Gordonia alkanivorans CGMCC 6845</name>
    <dbReference type="NCBI Taxonomy" id="1423140"/>
    <lineage>
        <taxon>Bacteria</taxon>
        <taxon>Bacillati</taxon>
        <taxon>Actinomycetota</taxon>
        <taxon>Actinomycetes</taxon>
        <taxon>Mycobacteriales</taxon>
        <taxon>Gordoniaceae</taxon>
        <taxon>Gordonia</taxon>
    </lineage>
</organism>
<dbReference type="InterPro" id="IPR029058">
    <property type="entry name" value="AB_hydrolase_fold"/>
</dbReference>
<evidence type="ECO:0000313" key="2">
    <source>
        <dbReference type="Proteomes" id="UP000035035"/>
    </source>
</evidence>
<gene>
    <name evidence="1" type="ORF">V525_17495</name>
</gene>
<dbReference type="PATRIC" id="fig|1423140.3.peg.3491"/>
<proteinExistence type="predicted"/>
<dbReference type="Gene3D" id="3.40.50.1820">
    <property type="entry name" value="alpha/beta hydrolase"/>
    <property type="match status" value="1"/>
</dbReference>
<dbReference type="SUPFAM" id="SSF53474">
    <property type="entry name" value="alpha/beta-Hydrolases"/>
    <property type="match status" value="1"/>
</dbReference>
<sequence>MRGLLMILVAIVTAALSVSVAGCSSTEGGLIRLRAVIDGQNTLTISDGGVTTRGVVVFFHGLDRDETILDVDEAHRALVRDLCAAGYVVVAGRAGGNAYGNPASQRHYAAIAEATAERHRVSDVFFLAESMGTIAAVNVMAKHSDLRPRGLAAIGPALTFAQATGGYQQGLAAANPDLPGTDPMRLPVDSLAGANIRFYVSPQDTLVSTAANAAAFRARFGQVATISMVECSGAHLDSSCIRGEDVVSWFNHIAPW</sequence>